<dbReference type="GO" id="GO:0005737">
    <property type="term" value="C:cytoplasm"/>
    <property type="evidence" value="ECO:0007669"/>
    <property type="project" value="UniProtKB-SubCell"/>
</dbReference>
<dbReference type="PANTHER" id="PTHR47861:SF3">
    <property type="entry name" value="FKBP-TYPE PEPTIDYL-PROLYL CIS-TRANS ISOMERASE SLYD"/>
    <property type="match status" value="1"/>
</dbReference>
<accession>A0A9D1ILJ0</accession>
<reference evidence="13" key="1">
    <citation type="submission" date="2020-10" db="EMBL/GenBank/DDBJ databases">
        <authorList>
            <person name="Gilroy R."/>
        </authorList>
    </citation>
    <scope>NUCLEOTIDE SEQUENCE</scope>
    <source>
        <strain evidence="13">17073</strain>
    </source>
</reference>
<comment type="similarity">
    <text evidence="3">Belongs to the FKBP-type PPIase family.</text>
</comment>
<evidence type="ECO:0000256" key="1">
    <source>
        <dbReference type="ARBA" id="ARBA00000971"/>
    </source>
</evidence>
<gene>
    <name evidence="13" type="ORF">IAD18_06605</name>
</gene>
<dbReference type="SUPFAM" id="SSF54534">
    <property type="entry name" value="FKBP-like"/>
    <property type="match status" value="1"/>
</dbReference>
<keyword evidence="7" id="KW-0143">Chaperone</keyword>
<keyword evidence="8 13" id="KW-0413">Isomerase</keyword>
<evidence type="ECO:0000256" key="5">
    <source>
        <dbReference type="ARBA" id="ARBA00022490"/>
    </source>
</evidence>
<dbReference type="InterPro" id="IPR001179">
    <property type="entry name" value="PPIase_FKBP_dom"/>
</dbReference>
<evidence type="ECO:0000256" key="3">
    <source>
        <dbReference type="ARBA" id="ARBA00006577"/>
    </source>
</evidence>
<dbReference type="PANTHER" id="PTHR47861">
    <property type="entry name" value="FKBP-TYPE PEPTIDYL-PROLYL CIS-TRANS ISOMERASE SLYD"/>
    <property type="match status" value="1"/>
</dbReference>
<feature type="domain" description="PPIase FKBP-type" evidence="12">
    <location>
        <begin position="3"/>
        <end position="82"/>
    </location>
</feature>
<protein>
    <recommendedName>
        <fullName evidence="10">FKBP-type peptidyl-prolyl cis-trans isomerase SlyD</fullName>
        <ecNumber evidence="4">5.2.1.8</ecNumber>
    </recommendedName>
    <alternativeName>
        <fullName evidence="11">Metallochaperone SlyD</fullName>
    </alternativeName>
</protein>
<keyword evidence="5" id="KW-0963">Cytoplasm</keyword>
<evidence type="ECO:0000256" key="11">
    <source>
        <dbReference type="ARBA" id="ARBA00042772"/>
    </source>
</evidence>
<dbReference type="AlphaFoldDB" id="A0A9D1ILJ0"/>
<sequence length="191" mass="20843">MEFVKPGKYVELTYDLYEVENGKEELMLSMTSEHPERIVFGVEDNVLPALCDAIEGKQAGDVFDITLTPEEGFGPRRDEHVMELARELFEVDGKFDDKHVYEGASITMMTAEGMPVSGLVEKVTGINVTVDFNHPLAGKTVHFKGRILLVRDATEKELHPSCGGGCCGCGDEHCGHDHGCGDHDGCGGCCH</sequence>
<evidence type="ECO:0000256" key="2">
    <source>
        <dbReference type="ARBA" id="ARBA00004496"/>
    </source>
</evidence>
<evidence type="ECO:0000256" key="10">
    <source>
        <dbReference type="ARBA" id="ARBA00040015"/>
    </source>
</evidence>
<evidence type="ECO:0000256" key="6">
    <source>
        <dbReference type="ARBA" id="ARBA00023110"/>
    </source>
</evidence>
<evidence type="ECO:0000259" key="12">
    <source>
        <dbReference type="Pfam" id="PF00254"/>
    </source>
</evidence>
<comment type="subcellular location">
    <subcellularLocation>
        <location evidence="2">Cytoplasm</location>
    </subcellularLocation>
</comment>
<dbReference type="InterPro" id="IPR046357">
    <property type="entry name" value="PPIase_dom_sf"/>
</dbReference>
<comment type="caution">
    <text evidence="13">The sequence shown here is derived from an EMBL/GenBank/DDBJ whole genome shotgun (WGS) entry which is preliminary data.</text>
</comment>
<comment type="catalytic activity">
    <reaction evidence="1">
        <text>[protein]-peptidylproline (omega=180) = [protein]-peptidylproline (omega=0)</text>
        <dbReference type="Rhea" id="RHEA:16237"/>
        <dbReference type="Rhea" id="RHEA-COMP:10747"/>
        <dbReference type="Rhea" id="RHEA-COMP:10748"/>
        <dbReference type="ChEBI" id="CHEBI:83833"/>
        <dbReference type="ChEBI" id="CHEBI:83834"/>
        <dbReference type="EC" id="5.2.1.8"/>
    </reaction>
</comment>
<dbReference type="EC" id="5.2.1.8" evidence="4"/>
<organism evidence="13 14">
    <name type="scientific">Candidatus Limisoma intestinavium</name>
    <dbReference type="NCBI Taxonomy" id="2840856"/>
    <lineage>
        <taxon>Bacteria</taxon>
        <taxon>Pseudomonadati</taxon>
        <taxon>Bacteroidota</taxon>
        <taxon>Bacteroidia</taxon>
        <taxon>Bacteroidales</taxon>
        <taxon>Candidatus Limisoma</taxon>
    </lineage>
</organism>
<dbReference type="InterPro" id="IPR048261">
    <property type="entry name" value="SlpA/SlyD-like_ins_sf"/>
</dbReference>
<dbReference type="GO" id="GO:0042026">
    <property type="term" value="P:protein refolding"/>
    <property type="evidence" value="ECO:0007669"/>
    <property type="project" value="UniProtKB-ARBA"/>
</dbReference>
<evidence type="ECO:0000313" key="13">
    <source>
        <dbReference type="EMBL" id="HIU39318.1"/>
    </source>
</evidence>
<dbReference type="Pfam" id="PF00254">
    <property type="entry name" value="FKBP_C"/>
    <property type="match status" value="1"/>
</dbReference>
<name>A0A9D1ILJ0_9BACT</name>
<dbReference type="Gene3D" id="3.10.50.40">
    <property type="match status" value="1"/>
</dbReference>
<evidence type="ECO:0000256" key="7">
    <source>
        <dbReference type="ARBA" id="ARBA00023186"/>
    </source>
</evidence>
<evidence type="ECO:0000256" key="8">
    <source>
        <dbReference type="ARBA" id="ARBA00023235"/>
    </source>
</evidence>
<proteinExistence type="inferred from homology"/>
<reference evidence="13" key="2">
    <citation type="journal article" date="2021" name="PeerJ">
        <title>Extensive microbial diversity within the chicken gut microbiome revealed by metagenomics and culture.</title>
        <authorList>
            <person name="Gilroy R."/>
            <person name="Ravi A."/>
            <person name="Getino M."/>
            <person name="Pursley I."/>
            <person name="Horton D.L."/>
            <person name="Alikhan N.F."/>
            <person name="Baker D."/>
            <person name="Gharbi K."/>
            <person name="Hall N."/>
            <person name="Watson M."/>
            <person name="Adriaenssens E.M."/>
            <person name="Foster-Nyarko E."/>
            <person name="Jarju S."/>
            <person name="Secka A."/>
            <person name="Antonio M."/>
            <person name="Oren A."/>
            <person name="Chaudhuri R.R."/>
            <person name="La Ragione R."/>
            <person name="Hildebrand F."/>
            <person name="Pallen M.J."/>
        </authorList>
    </citation>
    <scope>NUCLEOTIDE SEQUENCE</scope>
    <source>
        <strain evidence="13">17073</strain>
    </source>
</reference>
<keyword evidence="6" id="KW-0697">Rotamase</keyword>
<evidence type="ECO:0000256" key="9">
    <source>
        <dbReference type="ARBA" id="ARBA00037071"/>
    </source>
</evidence>
<dbReference type="Proteomes" id="UP000824076">
    <property type="component" value="Unassembled WGS sequence"/>
</dbReference>
<dbReference type="EMBL" id="DVMS01000187">
    <property type="protein sequence ID" value="HIU39318.1"/>
    <property type="molecule type" value="Genomic_DNA"/>
</dbReference>
<evidence type="ECO:0000256" key="4">
    <source>
        <dbReference type="ARBA" id="ARBA00013194"/>
    </source>
</evidence>
<comment type="function">
    <text evidence="9">Also involved in hydrogenase metallocenter assembly, probably by participating in the nickel insertion step. This function in hydrogenase biosynthesis requires chaperone activity and the presence of the metal-binding domain, but not PPIase activity.</text>
</comment>
<dbReference type="GO" id="GO:0003755">
    <property type="term" value="F:peptidyl-prolyl cis-trans isomerase activity"/>
    <property type="evidence" value="ECO:0007669"/>
    <property type="project" value="UniProtKB-KW"/>
</dbReference>
<dbReference type="Gene3D" id="2.40.10.330">
    <property type="match status" value="1"/>
</dbReference>
<evidence type="ECO:0000313" key="14">
    <source>
        <dbReference type="Proteomes" id="UP000824076"/>
    </source>
</evidence>